<name>A0A2G6JLC0_NEPCE</name>
<dbReference type="AlphaFoldDB" id="A0A2G6JLC0"/>
<sequence>MSIWSELQDKGWVLYGCLLDQGEVKQSSFPAEMQKHLAVAKQSLAYIFKNIVNNADGYDEAHMEVGLHYFSGYLLRSGVILVCFCQSDTNQEVLRRYIEDNKERILDLL</sequence>
<evidence type="ECO:0008006" key="3">
    <source>
        <dbReference type="Google" id="ProtNLM"/>
    </source>
</evidence>
<evidence type="ECO:0000313" key="2">
    <source>
        <dbReference type="Proteomes" id="UP000243469"/>
    </source>
</evidence>
<evidence type="ECO:0000313" key="1">
    <source>
        <dbReference type="EMBL" id="PIE23372.1"/>
    </source>
</evidence>
<organism evidence="1 2">
    <name type="scientific">Neptuniibacter caesariensis</name>
    <dbReference type="NCBI Taxonomy" id="207954"/>
    <lineage>
        <taxon>Bacteria</taxon>
        <taxon>Pseudomonadati</taxon>
        <taxon>Pseudomonadota</taxon>
        <taxon>Gammaproteobacteria</taxon>
        <taxon>Oceanospirillales</taxon>
        <taxon>Oceanospirillaceae</taxon>
        <taxon>Neptuniibacter</taxon>
    </lineage>
</organism>
<dbReference type="EMBL" id="PDSH01000023">
    <property type="protein sequence ID" value="PIE23372.1"/>
    <property type="molecule type" value="Genomic_DNA"/>
</dbReference>
<proteinExistence type="predicted"/>
<dbReference type="STRING" id="207954.MED92_18173"/>
<reference evidence="1 2" key="1">
    <citation type="submission" date="2017-10" db="EMBL/GenBank/DDBJ databases">
        <title>Novel microbial diversity and functional potential in the marine mammal oral microbiome.</title>
        <authorList>
            <person name="Dudek N.K."/>
            <person name="Sun C.L."/>
            <person name="Burstein D."/>
            <person name="Kantor R.S."/>
            <person name="Aliaga Goltsman D.S."/>
            <person name="Bik E.M."/>
            <person name="Thomas B.C."/>
            <person name="Banfield J.F."/>
            <person name="Relman D.A."/>
        </authorList>
    </citation>
    <scope>NUCLEOTIDE SEQUENCE [LARGE SCALE GENOMIC DNA]</scope>
    <source>
        <strain evidence="1">DOLJORAL78_47_21</strain>
    </source>
</reference>
<protein>
    <recommendedName>
        <fullName evidence="3">Roadblock/LAMTOR2 domain-containing protein</fullName>
    </recommendedName>
</protein>
<gene>
    <name evidence="1" type="ORF">CSA60_04495</name>
</gene>
<comment type="caution">
    <text evidence="1">The sequence shown here is derived from an EMBL/GenBank/DDBJ whole genome shotgun (WGS) entry which is preliminary data.</text>
</comment>
<dbReference type="Proteomes" id="UP000243469">
    <property type="component" value="Unassembled WGS sequence"/>
</dbReference>
<accession>A0A2G6JLC0</accession>